<reference evidence="1 2" key="1">
    <citation type="journal article" date="2008" name="Science">
        <title>The Physcomitrella genome reveals evolutionary insights into the conquest of land by plants.</title>
        <authorList>
            <person name="Rensing S."/>
            <person name="Lang D."/>
            <person name="Zimmer A."/>
            <person name="Terry A."/>
            <person name="Salamov A."/>
            <person name="Shapiro H."/>
            <person name="Nishiyama T."/>
            <person name="Perroud P.-F."/>
            <person name="Lindquist E."/>
            <person name="Kamisugi Y."/>
            <person name="Tanahashi T."/>
            <person name="Sakakibara K."/>
            <person name="Fujita T."/>
            <person name="Oishi K."/>
            <person name="Shin-I T."/>
            <person name="Kuroki Y."/>
            <person name="Toyoda A."/>
            <person name="Suzuki Y."/>
            <person name="Hashimoto A."/>
            <person name="Yamaguchi K."/>
            <person name="Sugano A."/>
            <person name="Kohara Y."/>
            <person name="Fujiyama A."/>
            <person name="Anterola A."/>
            <person name="Aoki S."/>
            <person name="Ashton N."/>
            <person name="Barbazuk W.B."/>
            <person name="Barker E."/>
            <person name="Bennetzen J."/>
            <person name="Bezanilla M."/>
            <person name="Blankenship R."/>
            <person name="Cho S.H."/>
            <person name="Dutcher S."/>
            <person name="Estelle M."/>
            <person name="Fawcett J.A."/>
            <person name="Gundlach H."/>
            <person name="Hanada K."/>
            <person name="Heyl A."/>
            <person name="Hicks K.A."/>
            <person name="Hugh J."/>
            <person name="Lohr M."/>
            <person name="Mayer K."/>
            <person name="Melkozernov A."/>
            <person name="Murata T."/>
            <person name="Nelson D."/>
            <person name="Pils B."/>
            <person name="Prigge M."/>
            <person name="Reiss B."/>
            <person name="Renner T."/>
            <person name="Rombauts S."/>
            <person name="Rushton P."/>
            <person name="Sanderfoot A."/>
            <person name="Schween G."/>
            <person name="Shiu S.-H."/>
            <person name="Stueber K."/>
            <person name="Theodoulou F.L."/>
            <person name="Tu H."/>
            <person name="Van de Peer Y."/>
            <person name="Verrier P.J."/>
            <person name="Waters E."/>
            <person name="Wood A."/>
            <person name="Yang L."/>
            <person name="Cove D."/>
            <person name="Cuming A."/>
            <person name="Hasebe M."/>
            <person name="Lucas S."/>
            <person name="Mishler D.B."/>
            <person name="Reski R."/>
            <person name="Grigoriev I."/>
            <person name="Quatrano R.S."/>
            <person name="Boore J.L."/>
        </authorList>
    </citation>
    <scope>NUCLEOTIDE SEQUENCE [LARGE SCALE GENOMIC DNA]</scope>
    <source>
        <strain evidence="1 2">cv. Gransden 2004</strain>
    </source>
</reference>
<dbReference type="Proteomes" id="UP000006727">
    <property type="component" value="Chromosome 27"/>
</dbReference>
<evidence type="ECO:0000313" key="2">
    <source>
        <dbReference type="Proteomes" id="UP000006727"/>
    </source>
</evidence>
<keyword evidence="2" id="KW-1185">Reference proteome</keyword>
<dbReference type="Gramene" id="Pp3c27_7470V3.1">
    <property type="protein sequence ID" value="PAC:32951879.CDS.1"/>
    <property type="gene ID" value="Pp3c27_7470"/>
</dbReference>
<organism evidence="1 2">
    <name type="scientific">Physcomitrium patens</name>
    <name type="common">Spreading-leaved earth moss</name>
    <name type="synonym">Physcomitrella patens</name>
    <dbReference type="NCBI Taxonomy" id="3218"/>
    <lineage>
        <taxon>Eukaryota</taxon>
        <taxon>Viridiplantae</taxon>
        <taxon>Streptophyta</taxon>
        <taxon>Embryophyta</taxon>
        <taxon>Bryophyta</taxon>
        <taxon>Bryophytina</taxon>
        <taxon>Bryopsida</taxon>
        <taxon>Funariidae</taxon>
        <taxon>Funariales</taxon>
        <taxon>Funariaceae</taxon>
        <taxon>Physcomitrium</taxon>
    </lineage>
</organism>
<dbReference type="AlphaFoldDB" id="A0A7I4EVA5"/>
<dbReference type="EMBL" id="ABEU02000027">
    <property type="status" value="NOT_ANNOTATED_CDS"/>
    <property type="molecule type" value="Genomic_DNA"/>
</dbReference>
<dbReference type="EnsemblPlants" id="Pp3c27_7470V3.1">
    <property type="protein sequence ID" value="PAC:32951879.CDS.1"/>
    <property type="gene ID" value="Pp3c27_7470"/>
</dbReference>
<dbReference type="InParanoid" id="A0A7I4EVA5"/>
<accession>A0A7I4EVA5</accession>
<protein>
    <submittedName>
        <fullName evidence="1">Uncharacterized protein</fullName>
    </submittedName>
</protein>
<evidence type="ECO:0000313" key="1">
    <source>
        <dbReference type="EnsemblPlants" id="PAC:32951879.CDS.1"/>
    </source>
</evidence>
<sequence>MTNSHLIAIRTTVTTLCAQKLGWDCRVIFYFFFNDDEVSYLPAHALGYGPIEVGQSRLHESPRHGLTQDAMLAKLRSCSGFWICCRKPVRYDMPVGMLYVEIYANFLLSRREAMYVLQHSVCNLQVEKAYYRRYKIPILKLLDCGRLVVSQYLQCSVASIEVGPNYLYWKKPLSVWRFTSSANHGLSTVLVRK</sequence>
<proteinExistence type="predicted"/>
<name>A0A7I4EVA5_PHYPA</name>
<reference evidence="1" key="3">
    <citation type="submission" date="2020-12" db="UniProtKB">
        <authorList>
            <consortium name="EnsemblPlants"/>
        </authorList>
    </citation>
    <scope>IDENTIFICATION</scope>
</reference>
<reference evidence="1 2" key="2">
    <citation type="journal article" date="2018" name="Plant J.">
        <title>The Physcomitrella patens chromosome-scale assembly reveals moss genome structure and evolution.</title>
        <authorList>
            <person name="Lang D."/>
            <person name="Ullrich K.K."/>
            <person name="Murat F."/>
            <person name="Fuchs J."/>
            <person name="Jenkins J."/>
            <person name="Haas F.B."/>
            <person name="Piednoel M."/>
            <person name="Gundlach H."/>
            <person name="Van Bel M."/>
            <person name="Meyberg R."/>
            <person name="Vives C."/>
            <person name="Morata J."/>
            <person name="Symeonidi A."/>
            <person name="Hiss M."/>
            <person name="Muchero W."/>
            <person name="Kamisugi Y."/>
            <person name="Saleh O."/>
            <person name="Blanc G."/>
            <person name="Decker E.L."/>
            <person name="van Gessel N."/>
            <person name="Grimwood J."/>
            <person name="Hayes R.D."/>
            <person name="Graham S.W."/>
            <person name="Gunter L.E."/>
            <person name="McDaniel S.F."/>
            <person name="Hoernstein S.N.W."/>
            <person name="Larsson A."/>
            <person name="Li F.W."/>
            <person name="Perroud P.F."/>
            <person name="Phillips J."/>
            <person name="Ranjan P."/>
            <person name="Rokshar D.S."/>
            <person name="Rothfels C.J."/>
            <person name="Schneider L."/>
            <person name="Shu S."/>
            <person name="Stevenson D.W."/>
            <person name="Thummler F."/>
            <person name="Tillich M."/>
            <person name="Villarreal Aguilar J.C."/>
            <person name="Widiez T."/>
            <person name="Wong G.K."/>
            <person name="Wymore A."/>
            <person name="Zhang Y."/>
            <person name="Zimmer A.D."/>
            <person name="Quatrano R.S."/>
            <person name="Mayer K.F.X."/>
            <person name="Goodstein D."/>
            <person name="Casacuberta J.M."/>
            <person name="Vandepoele K."/>
            <person name="Reski R."/>
            <person name="Cuming A.C."/>
            <person name="Tuskan G.A."/>
            <person name="Maumus F."/>
            <person name="Salse J."/>
            <person name="Schmutz J."/>
            <person name="Rensing S.A."/>
        </authorList>
    </citation>
    <scope>NUCLEOTIDE SEQUENCE [LARGE SCALE GENOMIC DNA]</scope>
    <source>
        <strain evidence="1 2">cv. Gransden 2004</strain>
    </source>
</reference>